<evidence type="ECO:0000256" key="4">
    <source>
        <dbReference type="ARBA" id="ARBA00022618"/>
    </source>
</evidence>
<feature type="region of interest" description="Disordered" evidence="8">
    <location>
        <begin position="1"/>
        <end position="24"/>
    </location>
</feature>
<comment type="subcellular location">
    <subcellularLocation>
        <location evidence="1">Chromosome</location>
    </subcellularLocation>
</comment>
<dbReference type="PANTHER" id="PTHR14418:SF5">
    <property type="entry name" value="CONDENSIN COMPLEX SUBUNIT 3"/>
    <property type="match status" value="1"/>
</dbReference>
<dbReference type="InParanoid" id="A0A0D1CGG6"/>
<protein>
    <recommendedName>
        <fullName evidence="9">Nuclear condensin complex subunit 3 C-terminal domain-containing protein</fullName>
    </recommendedName>
</protein>
<dbReference type="InterPro" id="IPR011989">
    <property type="entry name" value="ARM-like"/>
</dbReference>
<keyword evidence="5" id="KW-0498">Mitosis</keyword>
<dbReference type="Proteomes" id="UP000000561">
    <property type="component" value="Chromosome 1"/>
</dbReference>
<evidence type="ECO:0000256" key="1">
    <source>
        <dbReference type="ARBA" id="ARBA00004286"/>
    </source>
</evidence>
<keyword evidence="4" id="KW-0132">Cell division</keyword>
<dbReference type="Pfam" id="PF12719">
    <property type="entry name" value="Cnd3"/>
    <property type="match status" value="1"/>
</dbReference>
<keyword evidence="7" id="KW-0131">Cell cycle</keyword>
<feature type="region of interest" description="Disordered" evidence="8">
    <location>
        <begin position="572"/>
        <end position="602"/>
    </location>
</feature>
<feature type="compositionally biased region" description="Low complexity" evidence="8">
    <location>
        <begin position="1"/>
        <end position="14"/>
    </location>
</feature>
<dbReference type="eggNOG" id="KOG2025">
    <property type="taxonomic scope" value="Eukaryota"/>
</dbReference>
<dbReference type="GeneID" id="23561755"/>
<feature type="compositionally biased region" description="Low complexity" evidence="8">
    <location>
        <begin position="993"/>
        <end position="1007"/>
    </location>
</feature>
<dbReference type="OrthoDB" id="27187at2759"/>
<dbReference type="InterPro" id="IPR027165">
    <property type="entry name" value="CND3"/>
</dbReference>
<feature type="domain" description="Nuclear condensin complex subunit 3 C-terminal" evidence="9">
    <location>
        <begin position="609"/>
        <end position="890"/>
    </location>
</feature>
<keyword evidence="11" id="KW-1185">Reference proteome</keyword>
<evidence type="ECO:0000256" key="5">
    <source>
        <dbReference type="ARBA" id="ARBA00022776"/>
    </source>
</evidence>
<dbReference type="RefSeq" id="XP_011386322.1">
    <property type="nucleotide sequence ID" value="XM_011388020.1"/>
</dbReference>
<feature type="region of interest" description="Disordered" evidence="8">
    <location>
        <begin position="983"/>
        <end position="1042"/>
    </location>
</feature>
<sequence length="1042" mass="115624">MPVAVASRSLAASRASREEVQKPRREITDPTLIALHASIPPHFQQAQHSLANHRKNIVSLHRIHLKVSSIVEPASDGRVRPIGEKVFNEIFVGCLDRVLPVKKGVPNADRVCKFVAGYVTYAQEQFRLQARADKAASGQAAGELEDQDDDEEEEDTTATRFTSLLLKHLLKGSVSKNKNVRLRCCGCIALLINGLEALDEKLFQTLKSFLLNRARDKESAVRVQAVIALTKLQTADDDGDEDSEEIKNALIETLRFDPSAEVRRAALFNLNPNKETSSLLLERLRDIDPINRRCVYLGSLSMLLKAQSKTLEAAASSQAGPSRLGLDIDSAGEVVRIGMGEREPSVKRAAQKLVISWFDACGGDLVVFLNQFDVVASKHIEAALLSILESRPALVAQVSFDSDEFWANLSPSTAFLARVFVDYFKRTKNDRRLEECLPVVTALAFRIQKEYGELVQLIQQYNVIANSTLVSEDEAEIALFTIRNKTFVVSQLLGIGLASDYGDEAGRNKMFGLVREMISDVGLPEDLVPGCLDVLLKLTTQKDFMRIIVEIVLDLGVEDDVEALDYDESEVDDTMSVDGTPLARKKPRKSLKPKESSSPSQDALVTEHRCLTIVRAMLERVVGALHENTAFHGLIPQLIAPAVRSKDAPVRELGLVCLALCCLLDRKLALDSFPLFIDQVQRADGQIKMRAVQAVFDLLINHTIPYLCSRNPAGEEMAKLQIISYLLSLLEDEDAAVQSAACEGMAKLMLTGMVDDDEALKSLVLIYMSPETVDNQELRQCLSYFLPVYCGSSSRNQRCLQRVFVSILQVLTEVYEEKDEDQEMVTPTQVGLQLLDWTDPDKVMTRAGQVRDETVHIDVAIELIKAMYTIEDTKDCKDRKVMCQLLGKLFLPQELDDVKVQEMLIVLTGLHELNEITDTVTKNALARFETTFAKAYSAQVQAGLDGLDLDSTSAFDGLKSFFATIRVDLDDIIEAYSHSSIKSATKTSRKSTSKGTASARSSEAASSKKSRKHHDESEDEDGKEGAEEEEEEDEDEDEDEDE</sequence>
<evidence type="ECO:0000259" key="9">
    <source>
        <dbReference type="Pfam" id="PF12719"/>
    </source>
</evidence>
<dbReference type="GO" id="GO:0000793">
    <property type="term" value="C:condensed chromosome"/>
    <property type="evidence" value="ECO:0000318"/>
    <property type="project" value="GO_Central"/>
</dbReference>
<evidence type="ECO:0000313" key="11">
    <source>
        <dbReference type="Proteomes" id="UP000000561"/>
    </source>
</evidence>
<dbReference type="InterPro" id="IPR025977">
    <property type="entry name" value="Cnd3_C"/>
</dbReference>
<gene>
    <name evidence="10" type="ORF">UMAG_00459</name>
</gene>
<dbReference type="EMBL" id="CM003140">
    <property type="protein sequence ID" value="KIS72037.1"/>
    <property type="molecule type" value="Genomic_DNA"/>
</dbReference>
<dbReference type="InterPro" id="IPR016024">
    <property type="entry name" value="ARM-type_fold"/>
</dbReference>
<comment type="similarity">
    <text evidence="2">Belongs to the CND3 (condensin subunit 3) family.</text>
</comment>
<reference evidence="10 11" key="1">
    <citation type="journal article" date="2006" name="Nature">
        <title>Insights from the genome of the biotrophic fungal plant pathogen Ustilago maydis.</title>
        <authorList>
            <person name="Kamper J."/>
            <person name="Kahmann R."/>
            <person name="Bolker M."/>
            <person name="Ma L.J."/>
            <person name="Brefort T."/>
            <person name="Saville B.J."/>
            <person name="Banuett F."/>
            <person name="Kronstad J.W."/>
            <person name="Gold S.E."/>
            <person name="Muller O."/>
            <person name="Perlin M.H."/>
            <person name="Wosten H.A."/>
            <person name="de Vries R."/>
            <person name="Ruiz-Herrera J."/>
            <person name="Reynaga-Pena C.G."/>
            <person name="Snetselaar K."/>
            <person name="McCann M."/>
            <person name="Perez-Martin J."/>
            <person name="Feldbrugge M."/>
            <person name="Basse C.W."/>
            <person name="Steinberg G."/>
            <person name="Ibeas J.I."/>
            <person name="Holloman W."/>
            <person name="Guzman P."/>
            <person name="Farman M."/>
            <person name="Stajich J.E."/>
            <person name="Sentandreu R."/>
            <person name="Gonzalez-Prieto J.M."/>
            <person name="Kennell J.C."/>
            <person name="Molina L."/>
            <person name="Schirawski J."/>
            <person name="Mendoza-Mendoza A."/>
            <person name="Greilinger D."/>
            <person name="Munch K."/>
            <person name="Rossel N."/>
            <person name="Scherer M."/>
            <person name="Vranes M."/>
            <person name="Ladendorf O."/>
            <person name="Vincon V."/>
            <person name="Fuchs U."/>
            <person name="Sandrock B."/>
            <person name="Meng S."/>
            <person name="Ho E.C."/>
            <person name="Cahill M.J."/>
            <person name="Boyce K.J."/>
            <person name="Klose J."/>
            <person name="Klosterman S.J."/>
            <person name="Deelstra H.J."/>
            <person name="Ortiz-Castellanos L."/>
            <person name="Li W."/>
            <person name="Sanchez-Alonso P."/>
            <person name="Schreier P.H."/>
            <person name="Hauser-Hahn I."/>
            <person name="Vaupel M."/>
            <person name="Koopmann E."/>
            <person name="Friedrich G."/>
            <person name="Voss H."/>
            <person name="Schluter T."/>
            <person name="Margolis J."/>
            <person name="Platt D."/>
            <person name="Swimmer C."/>
            <person name="Gnirke A."/>
            <person name="Chen F."/>
            <person name="Vysotskaia V."/>
            <person name="Mannhaupt G."/>
            <person name="Guldener U."/>
            <person name="Munsterkotter M."/>
            <person name="Haase D."/>
            <person name="Oesterheld M."/>
            <person name="Mewes H.W."/>
            <person name="Mauceli E.W."/>
            <person name="DeCaprio D."/>
            <person name="Wade C.M."/>
            <person name="Butler J."/>
            <person name="Young S."/>
            <person name="Jaffe D.B."/>
            <person name="Calvo S."/>
            <person name="Nusbaum C."/>
            <person name="Galagan J."/>
            <person name="Birren B.W."/>
        </authorList>
    </citation>
    <scope>NUCLEOTIDE SEQUENCE [LARGE SCALE GENOMIC DNA]</scope>
    <source>
        <strain evidence="11">DSM 14603 / FGSC 9021 / UM521</strain>
    </source>
</reference>
<dbReference type="OMA" id="FRATQIT"/>
<dbReference type="PANTHER" id="PTHR14418">
    <property type="entry name" value="CONDENSIN COMPLEX SUBUNIT 3-RELATED"/>
    <property type="match status" value="1"/>
</dbReference>
<feature type="region of interest" description="Disordered" evidence="8">
    <location>
        <begin position="137"/>
        <end position="157"/>
    </location>
</feature>
<dbReference type="SUPFAM" id="SSF48371">
    <property type="entry name" value="ARM repeat"/>
    <property type="match status" value="1"/>
</dbReference>
<dbReference type="GO" id="GO:0051301">
    <property type="term" value="P:cell division"/>
    <property type="evidence" value="ECO:0007669"/>
    <property type="project" value="UniProtKB-KW"/>
</dbReference>
<dbReference type="STRING" id="237631.A0A0D1CGG6"/>
<evidence type="ECO:0000256" key="6">
    <source>
        <dbReference type="ARBA" id="ARBA00023067"/>
    </source>
</evidence>
<feature type="compositionally biased region" description="Acidic residues" evidence="8">
    <location>
        <begin position="1017"/>
        <end position="1042"/>
    </location>
</feature>
<feature type="compositionally biased region" description="Acidic residues" evidence="8">
    <location>
        <begin position="143"/>
        <end position="156"/>
    </location>
</feature>
<dbReference type="GO" id="GO:0007076">
    <property type="term" value="P:mitotic chromosome condensation"/>
    <property type="evidence" value="ECO:0000318"/>
    <property type="project" value="GO_Central"/>
</dbReference>
<dbReference type="VEuPathDB" id="FungiDB:UMAG_00459"/>
<organism evidence="10 11">
    <name type="scientific">Mycosarcoma maydis</name>
    <name type="common">Corn smut fungus</name>
    <name type="synonym">Ustilago maydis</name>
    <dbReference type="NCBI Taxonomy" id="5270"/>
    <lineage>
        <taxon>Eukaryota</taxon>
        <taxon>Fungi</taxon>
        <taxon>Dikarya</taxon>
        <taxon>Basidiomycota</taxon>
        <taxon>Ustilaginomycotina</taxon>
        <taxon>Ustilaginomycetes</taxon>
        <taxon>Ustilaginales</taxon>
        <taxon>Ustilaginaceae</taxon>
        <taxon>Mycosarcoma</taxon>
    </lineage>
</organism>
<dbReference type="GO" id="GO:0000796">
    <property type="term" value="C:condensin complex"/>
    <property type="evidence" value="ECO:0007669"/>
    <property type="project" value="InterPro"/>
</dbReference>
<dbReference type="Gene3D" id="1.25.10.10">
    <property type="entry name" value="Leucine-rich Repeat Variant"/>
    <property type="match status" value="2"/>
</dbReference>
<evidence type="ECO:0000256" key="7">
    <source>
        <dbReference type="ARBA" id="ARBA00023306"/>
    </source>
</evidence>
<keyword evidence="3" id="KW-0158">Chromosome</keyword>
<evidence type="ECO:0000313" key="10">
    <source>
        <dbReference type="EMBL" id="KIS72037.1"/>
    </source>
</evidence>
<evidence type="ECO:0000256" key="3">
    <source>
        <dbReference type="ARBA" id="ARBA00022454"/>
    </source>
</evidence>
<name>A0A0D1CGG6_MYCMD</name>
<dbReference type="FunFam" id="1.25.10.10:FF:001424">
    <property type="entry name" value="Related to Condensin complex subunit 3"/>
    <property type="match status" value="1"/>
</dbReference>
<accession>A0A0D1CGG6</accession>
<dbReference type="FunCoup" id="A0A0D1CGG6">
    <property type="interactions" value="227"/>
</dbReference>
<dbReference type="KEGG" id="uma:UMAG_00459"/>
<feature type="compositionally biased region" description="Basic and acidic residues" evidence="8">
    <location>
        <begin position="15"/>
        <end position="24"/>
    </location>
</feature>
<evidence type="ECO:0000256" key="2">
    <source>
        <dbReference type="ARBA" id="ARBA00006533"/>
    </source>
</evidence>
<proteinExistence type="inferred from homology"/>
<keyword evidence="6" id="KW-0226">DNA condensation</keyword>
<evidence type="ECO:0000256" key="8">
    <source>
        <dbReference type="SAM" id="MobiDB-lite"/>
    </source>
</evidence>
<dbReference type="AlphaFoldDB" id="A0A0D1CGG6"/>